<feature type="domain" description="(S)-ureidoglycine aminohydrolase cupin" evidence="1">
    <location>
        <begin position="20"/>
        <end position="92"/>
    </location>
</feature>
<dbReference type="InterPro" id="IPR014710">
    <property type="entry name" value="RmlC-like_jellyroll"/>
</dbReference>
<reference evidence="2" key="1">
    <citation type="submission" date="2023-03" db="EMBL/GenBank/DDBJ databases">
        <authorList>
            <person name="Cremers G."/>
            <person name="Picone N."/>
        </authorList>
    </citation>
    <scope>NUCLEOTIDE SEQUENCE</scope>
    <source>
        <strain evidence="2">Sample_alias</strain>
    </source>
</reference>
<proteinExistence type="predicted"/>
<dbReference type="SUPFAM" id="SSF51182">
    <property type="entry name" value="RmlC-like cupins"/>
    <property type="match status" value="1"/>
</dbReference>
<dbReference type="InterPro" id="IPR008579">
    <property type="entry name" value="UGlyAH_Cupin_dom"/>
</dbReference>
<sequence>MNNKSMEILIEKNPTQQRLKELGVSHWPIWEKDVSKFDWQYPEKEICYLLEGEAIISSPKNKPIRIVKGDLVIFPKDLSCQWEIVKKVKKHYQIG</sequence>
<protein>
    <submittedName>
        <fullName evidence="2">3-hydroxyisobutyrate dehydrogenase and cupin domain</fullName>
    </submittedName>
</protein>
<dbReference type="Gene3D" id="2.60.120.10">
    <property type="entry name" value="Jelly Rolls"/>
    <property type="match status" value="1"/>
</dbReference>
<dbReference type="RefSeq" id="WP_009059083.1">
    <property type="nucleotide sequence ID" value="NZ_JAHXRZ010000015.1"/>
</dbReference>
<dbReference type="CDD" id="cd02227">
    <property type="entry name" value="cupin_TM1112-like"/>
    <property type="match status" value="1"/>
</dbReference>
<keyword evidence="3" id="KW-1185">Reference proteome</keyword>
<dbReference type="Pfam" id="PF05899">
    <property type="entry name" value="Cupin_3"/>
    <property type="match status" value="1"/>
</dbReference>
<dbReference type="EMBL" id="OX458932">
    <property type="protein sequence ID" value="CAI9086158.1"/>
    <property type="molecule type" value="Genomic_DNA"/>
</dbReference>
<dbReference type="Proteomes" id="UP001161497">
    <property type="component" value="Chromosome"/>
</dbReference>
<organism evidence="2 3">
    <name type="scientific">Candidatus Methylacidiphilum fumarolicum</name>
    <dbReference type="NCBI Taxonomy" id="591154"/>
    <lineage>
        <taxon>Bacteria</taxon>
        <taxon>Pseudomonadati</taxon>
        <taxon>Verrucomicrobiota</taxon>
        <taxon>Methylacidiphilae</taxon>
        <taxon>Methylacidiphilales</taxon>
        <taxon>Methylacidiphilaceae</taxon>
        <taxon>Methylacidiphilum (ex Ratnadevi et al. 2023)</taxon>
    </lineage>
</organism>
<accession>A0ABN8XFY1</accession>
<evidence type="ECO:0000313" key="3">
    <source>
        <dbReference type="Proteomes" id="UP001161497"/>
    </source>
</evidence>
<dbReference type="PANTHER" id="PTHR33271">
    <property type="entry name" value="OS04G0445200 PROTEIN"/>
    <property type="match status" value="1"/>
</dbReference>
<name>A0ABN8XFY1_9BACT</name>
<evidence type="ECO:0000313" key="2">
    <source>
        <dbReference type="EMBL" id="CAI9086158.1"/>
    </source>
</evidence>
<gene>
    <name evidence="2" type="ORF">MFUM_1835</name>
</gene>
<dbReference type="PANTHER" id="PTHR33271:SF22">
    <property type="entry name" value="OS04G0445200 PROTEIN"/>
    <property type="match status" value="1"/>
</dbReference>
<dbReference type="InterPro" id="IPR011051">
    <property type="entry name" value="RmlC_Cupin_sf"/>
</dbReference>
<evidence type="ECO:0000259" key="1">
    <source>
        <dbReference type="Pfam" id="PF05899"/>
    </source>
</evidence>